<accession>A0A815NAQ3</accession>
<evidence type="ECO:0000313" key="2">
    <source>
        <dbReference type="EMBL" id="CAF1435024.1"/>
    </source>
</evidence>
<evidence type="ECO:0000313" key="3">
    <source>
        <dbReference type="EMBL" id="CAF1633840.1"/>
    </source>
</evidence>
<protein>
    <submittedName>
        <fullName evidence="2">Uncharacterized protein</fullName>
    </submittedName>
</protein>
<keyword evidence="5" id="KW-1185">Reference proteome</keyword>
<organism evidence="2 4">
    <name type="scientific">Rotaria sordida</name>
    <dbReference type="NCBI Taxonomy" id="392033"/>
    <lineage>
        <taxon>Eukaryota</taxon>
        <taxon>Metazoa</taxon>
        <taxon>Spiralia</taxon>
        <taxon>Gnathifera</taxon>
        <taxon>Rotifera</taxon>
        <taxon>Eurotatoria</taxon>
        <taxon>Bdelloidea</taxon>
        <taxon>Philodinida</taxon>
        <taxon>Philodinidae</taxon>
        <taxon>Rotaria</taxon>
    </lineage>
</organism>
<keyword evidence="1" id="KW-0732">Signal</keyword>
<comment type="caution">
    <text evidence="2">The sequence shown here is derived from an EMBL/GenBank/DDBJ whole genome shotgun (WGS) entry which is preliminary data.</text>
</comment>
<evidence type="ECO:0000313" key="5">
    <source>
        <dbReference type="Proteomes" id="UP000663870"/>
    </source>
</evidence>
<gene>
    <name evidence="3" type="ORF">JXQ802_LOCUS52212</name>
    <name evidence="2" type="ORF">PYM288_LOCUS35916</name>
</gene>
<evidence type="ECO:0000256" key="1">
    <source>
        <dbReference type="SAM" id="SignalP"/>
    </source>
</evidence>
<proteinExistence type="predicted"/>
<evidence type="ECO:0000313" key="4">
    <source>
        <dbReference type="Proteomes" id="UP000663854"/>
    </source>
</evidence>
<dbReference type="AlphaFoldDB" id="A0A815NAQ3"/>
<name>A0A815NAQ3_9BILA</name>
<dbReference type="EMBL" id="CAJNOL010008109">
    <property type="protein sequence ID" value="CAF1633840.1"/>
    <property type="molecule type" value="Genomic_DNA"/>
</dbReference>
<feature type="signal peptide" evidence="1">
    <location>
        <begin position="1"/>
        <end position="25"/>
    </location>
</feature>
<feature type="chain" id="PRO_5044132116" evidence="1">
    <location>
        <begin position="26"/>
        <end position="74"/>
    </location>
</feature>
<dbReference type="EMBL" id="CAJNOH010006531">
    <property type="protein sequence ID" value="CAF1435024.1"/>
    <property type="molecule type" value="Genomic_DNA"/>
</dbReference>
<dbReference type="Proteomes" id="UP000663870">
    <property type="component" value="Unassembled WGS sequence"/>
</dbReference>
<sequence>MARTLIVVLIVFALIFTLCMINVSGDSCGLPSATCSTQGVTGCIEKCRTCGYATGYCKRKWLFWSKCKCSMHIH</sequence>
<reference evidence="2" key="1">
    <citation type="submission" date="2021-02" db="EMBL/GenBank/DDBJ databases">
        <authorList>
            <person name="Nowell W R."/>
        </authorList>
    </citation>
    <scope>NUCLEOTIDE SEQUENCE</scope>
</reference>
<dbReference type="Proteomes" id="UP000663854">
    <property type="component" value="Unassembled WGS sequence"/>
</dbReference>